<name>A0A1G7QQF0_9RHOB</name>
<dbReference type="EMBL" id="FNBL01000010">
    <property type="protein sequence ID" value="SDG00099.1"/>
    <property type="molecule type" value="Genomic_DNA"/>
</dbReference>
<dbReference type="AlphaFoldDB" id="A0A1G7QQF0"/>
<evidence type="ECO:0000313" key="3">
    <source>
        <dbReference type="Proteomes" id="UP000182284"/>
    </source>
</evidence>
<evidence type="ECO:0000313" key="2">
    <source>
        <dbReference type="EMBL" id="SDG00099.1"/>
    </source>
</evidence>
<reference evidence="2 3" key="1">
    <citation type="submission" date="2016-10" db="EMBL/GenBank/DDBJ databases">
        <authorList>
            <person name="de Groot N.N."/>
        </authorList>
    </citation>
    <scope>NUCLEOTIDE SEQUENCE [LARGE SCALE GENOMIC DNA]</scope>
    <source>
        <strain evidence="2 3">DSM 27375</strain>
    </source>
</reference>
<protein>
    <recommendedName>
        <fullName evidence="1">Biofilm-associated protein BapA-like prefix-like domain-containing protein</fullName>
    </recommendedName>
</protein>
<gene>
    <name evidence="2" type="ORF">SAMN04488117_11011</name>
</gene>
<feature type="domain" description="Biofilm-associated protein BapA-like prefix-like" evidence="1">
    <location>
        <begin position="4"/>
        <end position="73"/>
    </location>
</feature>
<accession>A0A1G7QQF0</accession>
<dbReference type="InterPro" id="IPR048051">
    <property type="entry name" value="BapA-like_prefix-like"/>
</dbReference>
<dbReference type="Proteomes" id="UP000182284">
    <property type="component" value="Unassembled WGS sequence"/>
</dbReference>
<dbReference type="OrthoDB" id="7876765at2"/>
<sequence>MTVSVLFQASDGRVAPTTASRLALTAPGRLTLMQDQAEIAGFEKLGADLHVTLTDGSEILVENFFVIGPAGAYSLFADETGVPVVTGLMVPEADMAFDDPAVDVAHNTQAVDAGVGGAELSHEGGDAIDPFVITGYGIGAAGLLFAMTQEDETPHEEGVDLAAPDQADIQDFTAEVDENKGIFSTSLEDATADTTALSFDMIMPEGQGLLAGLDVGELL</sequence>
<proteinExistence type="predicted"/>
<organism evidence="2 3">
    <name type="scientific">Celeribacter baekdonensis</name>
    <dbReference type="NCBI Taxonomy" id="875171"/>
    <lineage>
        <taxon>Bacteria</taxon>
        <taxon>Pseudomonadati</taxon>
        <taxon>Pseudomonadota</taxon>
        <taxon>Alphaproteobacteria</taxon>
        <taxon>Rhodobacterales</taxon>
        <taxon>Roseobacteraceae</taxon>
        <taxon>Celeribacter</taxon>
    </lineage>
</organism>
<dbReference type="RefSeq" id="WP_143026847.1">
    <property type="nucleotide sequence ID" value="NZ_FNBL01000010.1"/>
</dbReference>
<evidence type="ECO:0000259" key="1">
    <source>
        <dbReference type="Pfam" id="PF22783"/>
    </source>
</evidence>
<dbReference type="Pfam" id="PF22783">
    <property type="entry name" value="BapA_N"/>
    <property type="match status" value="1"/>
</dbReference>